<evidence type="ECO:0000313" key="4">
    <source>
        <dbReference type="RefSeq" id="XP_027354198.1"/>
    </source>
</evidence>
<dbReference type="AlphaFoldDB" id="A0A8B8LFW2"/>
<dbReference type="KEGG" id="aprc:113864550"/>
<dbReference type="PANTHER" id="PTHR35733">
    <property type="entry name" value="OS02G0307800 PROTEIN"/>
    <property type="match status" value="1"/>
</dbReference>
<protein>
    <submittedName>
        <fullName evidence="4">Uncharacterized protein LOC113864550</fullName>
    </submittedName>
</protein>
<organism evidence="3 4">
    <name type="scientific">Abrus precatorius</name>
    <name type="common">Indian licorice</name>
    <name type="synonym">Glycine abrus</name>
    <dbReference type="NCBI Taxonomy" id="3816"/>
    <lineage>
        <taxon>Eukaryota</taxon>
        <taxon>Viridiplantae</taxon>
        <taxon>Streptophyta</taxon>
        <taxon>Embryophyta</taxon>
        <taxon>Tracheophyta</taxon>
        <taxon>Spermatophyta</taxon>
        <taxon>Magnoliopsida</taxon>
        <taxon>eudicotyledons</taxon>
        <taxon>Gunneridae</taxon>
        <taxon>Pentapetalae</taxon>
        <taxon>rosids</taxon>
        <taxon>fabids</taxon>
        <taxon>Fabales</taxon>
        <taxon>Fabaceae</taxon>
        <taxon>Papilionoideae</taxon>
        <taxon>50 kb inversion clade</taxon>
        <taxon>NPAAA clade</taxon>
        <taxon>indigoferoid/millettioid clade</taxon>
        <taxon>Abreae</taxon>
        <taxon>Abrus</taxon>
    </lineage>
</organism>
<dbReference type="Pfam" id="PF11282">
    <property type="entry name" value="DUF3082"/>
    <property type="match status" value="1"/>
</dbReference>
<dbReference type="GeneID" id="113864550"/>
<reference evidence="4" key="2">
    <citation type="submission" date="2025-08" db="UniProtKB">
        <authorList>
            <consortium name="RefSeq"/>
        </authorList>
    </citation>
    <scope>IDENTIFICATION</scope>
    <source>
        <tissue evidence="4">Young leaves</tissue>
    </source>
</reference>
<keyword evidence="2" id="KW-0472">Membrane</keyword>
<reference evidence="3" key="1">
    <citation type="journal article" date="2019" name="Toxins">
        <title>Detection of Abrin-Like and Prepropulchellin-Like Toxin Genes and Transcripts Using Whole Genome Sequencing and Full-Length Transcript Sequencing of Abrus precatorius.</title>
        <authorList>
            <person name="Hovde B.T."/>
            <person name="Daligault H.E."/>
            <person name="Hanschen E.R."/>
            <person name="Kunde Y.A."/>
            <person name="Johnson M.B."/>
            <person name="Starkenburg S.R."/>
            <person name="Johnson S.L."/>
        </authorList>
    </citation>
    <scope>NUCLEOTIDE SEQUENCE [LARGE SCALE GENOMIC DNA]</scope>
</reference>
<keyword evidence="3" id="KW-1185">Reference proteome</keyword>
<dbReference type="Proteomes" id="UP000694853">
    <property type="component" value="Unplaced"/>
</dbReference>
<proteinExistence type="predicted"/>
<feature type="transmembrane region" description="Helical" evidence="2">
    <location>
        <begin position="174"/>
        <end position="195"/>
    </location>
</feature>
<sequence length="258" mass="28035">MLHSVPSTLSVPLSLTRHHHSPSLPLVHFLHRPSNTTVSAIPPLASTWLPSITQEFGPIELPFSTTDDPSTIQVASSVLLSVAITLYFFRSIQRRAKLARELKYRSSGVKKSLENLKGMRSTSIKAKSPPSPDQALLGAIIAGVISIILFRFTTTIEAALGRQTLSDNFSVRQITITIRTIINGLCYLATFIYGFNSIGLMLYSGQLAMETFVGGSSGKETESKIIEQPGLSNASVENLTNNNKLSSTKEDQSSNNSL</sequence>
<gene>
    <name evidence="4" type="primary">LOC113864550</name>
</gene>
<feature type="transmembrane region" description="Helical" evidence="2">
    <location>
        <begin position="70"/>
        <end position="89"/>
    </location>
</feature>
<dbReference type="OrthoDB" id="5296at2759"/>
<dbReference type="RefSeq" id="XP_027354198.1">
    <property type="nucleotide sequence ID" value="XM_027498397.1"/>
</dbReference>
<evidence type="ECO:0000256" key="2">
    <source>
        <dbReference type="SAM" id="Phobius"/>
    </source>
</evidence>
<feature type="compositionally biased region" description="Polar residues" evidence="1">
    <location>
        <begin position="235"/>
        <end position="246"/>
    </location>
</feature>
<evidence type="ECO:0000256" key="1">
    <source>
        <dbReference type="SAM" id="MobiDB-lite"/>
    </source>
</evidence>
<dbReference type="GO" id="GO:0009535">
    <property type="term" value="C:chloroplast thylakoid membrane"/>
    <property type="evidence" value="ECO:0007669"/>
    <property type="project" value="TreeGrafter"/>
</dbReference>
<dbReference type="InterPro" id="IPR021434">
    <property type="entry name" value="DUF3082"/>
</dbReference>
<evidence type="ECO:0000313" key="3">
    <source>
        <dbReference type="Proteomes" id="UP000694853"/>
    </source>
</evidence>
<accession>A0A8B8LFW2</accession>
<dbReference type="PANTHER" id="PTHR35733:SF1">
    <property type="entry name" value="OS02G0307800 PROTEIN"/>
    <property type="match status" value="1"/>
</dbReference>
<feature type="region of interest" description="Disordered" evidence="1">
    <location>
        <begin position="235"/>
        <end position="258"/>
    </location>
</feature>
<keyword evidence="2" id="KW-1133">Transmembrane helix</keyword>
<name>A0A8B8LFW2_ABRPR</name>
<keyword evidence="2" id="KW-0812">Transmembrane</keyword>